<reference evidence="6" key="1">
    <citation type="submission" date="2020-04" db="EMBL/GenBank/DDBJ databases">
        <authorList>
            <person name="Zhang T."/>
        </authorList>
    </citation>
    <scope>NUCLEOTIDE SEQUENCE</scope>
    <source>
        <strain evidence="6">HKST-UBA01</strain>
    </source>
</reference>
<dbReference type="SMART" id="SM00347">
    <property type="entry name" value="HTH_MARR"/>
    <property type="match status" value="1"/>
</dbReference>
<evidence type="ECO:0000313" key="6">
    <source>
        <dbReference type="EMBL" id="MCA9727326.1"/>
    </source>
</evidence>
<feature type="region of interest" description="Disordered" evidence="4">
    <location>
        <begin position="157"/>
        <end position="176"/>
    </location>
</feature>
<evidence type="ECO:0000256" key="1">
    <source>
        <dbReference type="ARBA" id="ARBA00023015"/>
    </source>
</evidence>
<dbReference type="InterPro" id="IPR036388">
    <property type="entry name" value="WH-like_DNA-bd_sf"/>
</dbReference>
<dbReference type="InterPro" id="IPR000835">
    <property type="entry name" value="HTH_MarR-typ"/>
</dbReference>
<evidence type="ECO:0000259" key="5">
    <source>
        <dbReference type="PROSITE" id="PS50995"/>
    </source>
</evidence>
<dbReference type="GO" id="GO:0003677">
    <property type="term" value="F:DNA binding"/>
    <property type="evidence" value="ECO:0007669"/>
    <property type="project" value="UniProtKB-KW"/>
</dbReference>
<keyword evidence="3" id="KW-0804">Transcription</keyword>
<feature type="domain" description="HTH marR-type" evidence="5">
    <location>
        <begin position="18"/>
        <end position="152"/>
    </location>
</feature>
<sequence>MRTDSGRSTADGSPGIPDSLLFESMVRVADLISRKVSAALTEDELSLSQYHLLRILSRVPHARLETTEAARRVPSHAPNVTRLVDRLEARGLLRRQRCDEDRRVVWVSLTEAGTNLLRRLSGAVEAAAGDALGPLGTQDRRLLSELLNQLQMSLDTEHGTSGWIDDPCGAEPSRRT</sequence>
<dbReference type="GO" id="GO:0003700">
    <property type="term" value="F:DNA-binding transcription factor activity"/>
    <property type="evidence" value="ECO:0007669"/>
    <property type="project" value="InterPro"/>
</dbReference>
<dbReference type="InterPro" id="IPR039422">
    <property type="entry name" value="MarR/SlyA-like"/>
</dbReference>
<dbReference type="PROSITE" id="PS01117">
    <property type="entry name" value="HTH_MARR_1"/>
    <property type="match status" value="1"/>
</dbReference>
<dbReference type="PANTHER" id="PTHR33164:SF43">
    <property type="entry name" value="HTH-TYPE TRANSCRIPTIONAL REPRESSOR YETL"/>
    <property type="match status" value="1"/>
</dbReference>
<keyword evidence="1" id="KW-0805">Transcription regulation</keyword>
<keyword evidence="2" id="KW-0238">DNA-binding</keyword>
<dbReference type="AlphaFoldDB" id="A0A956M039"/>
<dbReference type="PANTHER" id="PTHR33164">
    <property type="entry name" value="TRANSCRIPTIONAL REGULATOR, MARR FAMILY"/>
    <property type="match status" value="1"/>
</dbReference>
<evidence type="ECO:0000256" key="3">
    <source>
        <dbReference type="ARBA" id="ARBA00023163"/>
    </source>
</evidence>
<dbReference type="EMBL" id="JAGQHR010000146">
    <property type="protein sequence ID" value="MCA9727326.1"/>
    <property type="molecule type" value="Genomic_DNA"/>
</dbReference>
<comment type="caution">
    <text evidence="6">The sequence shown here is derived from an EMBL/GenBank/DDBJ whole genome shotgun (WGS) entry which is preliminary data.</text>
</comment>
<protein>
    <submittedName>
        <fullName evidence="6">MarR family transcriptional regulator</fullName>
    </submittedName>
</protein>
<evidence type="ECO:0000313" key="7">
    <source>
        <dbReference type="Proteomes" id="UP000697710"/>
    </source>
</evidence>
<dbReference type="GO" id="GO:0006950">
    <property type="term" value="P:response to stress"/>
    <property type="evidence" value="ECO:0007669"/>
    <property type="project" value="TreeGrafter"/>
</dbReference>
<proteinExistence type="predicted"/>
<reference evidence="6" key="2">
    <citation type="journal article" date="2021" name="Microbiome">
        <title>Successional dynamics and alternative stable states in a saline activated sludge microbial community over 9 years.</title>
        <authorList>
            <person name="Wang Y."/>
            <person name="Ye J."/>
            <person name="Ju F."/>
            <person name="Liu L."/>
            <person name="Boyd J.A."/>
            <person name="Deng Y."/>
            <person name="Parks D.H."/>
            <person name="Jiang X."/>
            <person name="Yin X."/>
            <person name="Woodcroft B.J."/>
            <person name="Tyson G.W."/>
            <person name="Hugenholtz P."/>
            <person name="Polz M.F."/>
            <person name="Zhang T."/>
        </authorList>
    </citation>
    <scope>NUCLEOTIDE SEQUENCE</scope>
    <source>
        <strain evidence="6">HKST-UBA01</strain>
    </source>
</reference>
<dbReference type="PRINTS" id="PR00598">
    <property type="entry name" value="HTHMARR"/>
</dbReference>
<dbReference type="PROSITE" id="PS50995">
    <property type="entry name" value="HTH_MARR_2"/>
    <property type="match status" value="1"/>
</dbReference>
<organism evidence="6 7">
    <name type="scientific">Eiseniibacteriota bacterium</name>
    <dbReference type="NCBI Taxonomy" id="2212470"/>
    <lineage>
        <taxon>Bacteria</taxon>
        <taxon>Candidatus Eiseniibacteriota</taxon>
    </lineage>
</organism>
<dbReference type="Pfam" id="PF01047">
    <property type="entry name" value="MarR"/>
    <property type="match status" value="1"/>
</dbReference>
<gene>
    <name evidence="6" type="ORF">KC729_06555</name>
</gene>
<dbReference type="InterPro" id="IPR023187">
    <property type="entry name" value="Tscrpt_reg_MarR-type_CS"/>
</dbReference>
<evidence type="ECO:0000256" key="2">
    <source>
        <dbReference type="ARBA" id="ARBA00023125"/>
    </source>
</evidence>
<dbReference type="Proteomes" id="UP000697710">
    <property type="component" value="Unassembled WGS sequence"/>
</dbReference>
<dbReference type="Gene3D" id="1.10.10.10">
    <property type="entry name" value="Winged helix-like DNA-binding domain superfamily/Winged helix DNA-binding domain"/>
    <property type="match status" value="1"/>
</dbReference>
<accession>A0A956M039</accession>
<evidence type="ECO:0000256" key="4">
    <source>
        <dbReference type="SAM" id="MobiDB-lite"/>
    </source>
</evidence>
<name>A0A956M039_UNCEI</name>
<dbReference type="InterPro" id="IPR036390">
    <property type="entry name" value="WH_DNA-bd_sf"/>
</dbReference>
<dbReference type="SUPFAM" id="SSF46785">
    <property type="entry name" value="Winged helix' DNA-binding domain"/>
    <property type="match status" value="1"/>
</dbReference>